<evidence type="ECO:0000259" key="13">
    <source>
        <dbReference type="Pfam" id="PF02776"/>
    </source>
</evidence>
<evidence type="ECO:0000256" key="7">
    <source>
        <dbReference type="ARBA" id="ARBA00023052"/>
    </source>
</evidence>
<dbReference type="AlphaFoldDB" id="A0A0K0X7M3"/>
<dbReference type="CDD" id="cd07035">
    <property type="entry name" value="TPP_PYR_POX_like"/>
    <property type="match status" value="1"/>
</dbReference>
<name>A0A0K0X7M3_MYCGD</name>
<keyword evidence="5" id="KW-0285">Flavoprotein</keyword>
<dbReference type="GO" id="GO:0000287">
    <property type="term" value="F:magnesium ion binding"/>
    <property type="evidence" value="ECO:0007669"/>
    <property type="project" value="InterPro"/>
</dbReference>
<dbReference type="Pfam" id="PF02775">
    <property type="entry name" value="TPP_enzyme_C"/>
    <property type="match status" value="1"/>
</dbReference>
<dbReference type="NCBIfam" id="TIGR04377">
    <property type="entry name" value="myo_inos_iolD"/>
    <property type="match status" value="1"/>
</dbReference>
<dbReference type="GO" id="GO:0009097">
    <property type="term" value="P:isoleucine biosynthetic process"/>
    <property type="evidence" value="ECO:0007669"/>
    <property type="project" value="UniProtKB-UniPathway"/>
</dbReference>
<dbReference type="GO" id="GO:0016823">
    <property type="term" value="F:hydrolase activity, acting on acid carbon-carbon bonds, in ketonic substances"/>
    <property type="evidence" value="ECO:0007669"/>
    <property type="project" value="InterPro"/>
</dbReference>
<evidence type="ECO:0000256" key="9">
    <source>
        <dbReference type="ARBA" id="ARBA00048670"/>
    </source>
</evidence>
<evidence type="ECO:0000256" key="4">
    <source>
        <dbReference type="ARBA" id="ARBA00013145"/>
    </source>
</evidence>
<evidence type="ECO:0000256" key="3">
    <source>
        <dbReference type="ARBA" id="ARBA00007812"/>
    </source>
</evidence>
<feature type="domain" description="Thiamine pyrophosphate enzyme central" evidence="11">
    <location>
        <begin position="243"/>
        <end position="377"/>
    </location>
</feature>
<gene>
    <name evidence="14" type="ORF">AFA91_17240</name>
</gene>
<dbReference type="GO" id="GO:0009099">
    <property type="term" value="P:L-valine biosynthetic process"/>
    <property type="evidence" value="ECO:0007669"/>
    <property type="project" value="UniProtKB-UniPathway"/>
</dbReference>
<dbReference type="EMBL" id="CP012150">
    <property type="protein sequence ID" value="AKS33356.1"/>
    <property type="molecule type" value="Genomic_DNA"/>
</dbReference>
<evidence type="ECO:0000313" key="14">
    <source>
        <dbReference type="EMBL" id="AKS33356.1"/>
    </source>
</evidence>
<dbReference type="InterPro" id="IPR012001">
    <property type="entry name" value="Thiamin_PyroP_enz_TPP-bd_dom"/>
</dbReference>
<dbReference type="PROSITE" id="PS00187">
    <property type="entry name" value="TPP_ENZYMES"/>
    <property type="match status" value="1"/>
</dbReference>
<dbReference type="SUPFAM" id="SSF52467">
    <property type="entry name" value="DHS-like NAD/FAD-binding domain"/>
    <property type="match status" value="1"/>
</dbReference>
<evidence type="ECO:0000259" key="11">
    <source>
        <dbReference type="Pfam" id="PF00205"/>
    </source>
</evidence>
<evidence type="ECO:0000313" key="15">
    <source>
        <dbReference type="Proteomes" id="UP000062255"/>
    </source>
</evidence>
<dbReference type="UniPathway" id="UPA00049">
    <property type="reaction ID" value="UER00059"/>
</dbReference>
<dbReference type="PATRIC" id="fig|134601.6.peg.3576"/>
<dbReference type="CDD" id="cd02003">
    <property type="entry name" value="TPP_IolD"/>
    <property type="match status" value="1"/>
</dbReference>
<feature type="domain" description="Thiamine pyrophosphate enzyme N-terminal TPP-binding" evidence="13">
    <location>
        <begin position="76"/>
        <end position="155"/>
    </location>
</feature>
<keyword evidence="8" id="KW-0028">Amino-acid biosynthesis</keyword>
<dbReference type="GO" id="GO:0019310">
    <property type="term" value="P:inositol catabolic process"/>
    <property type="evidence" value="ECO:0007669"/>
    <property type="project" value="InterPro"/>
</dbReference>
<sequence>MVSTAPKSAEKLVDTEQTVRLTVAQATVRFLANQYVERDGERSKFFAGCLGIFGHGNVAGLGQALLEDELAAAEAGREPGLKYVLGRNEQAMVHTAVAYARQQDRLQTWAVTASIGPGSTNMLTGAALATINRLPVLLLPADTFATRVSSPVLQELELPSSGEVTVNDAFKPLSRFFDRVWRPEQLPAALLGAMRVLTDPVEVGTATVSIPQDVQAEAHDWPVSLFAERTWHVARPVPERAVVARAAEIVASARQPLIIAGGGVHYSGAEKALAALASATGIPVAETQAGKGALRFDHPQSVGAVGSTGTTAANALASEADVVIGIGTRYSDFTSASRTAFNNLDVRFVNINTASLDAVKQGGLSVVADAREALEALAGALGGYRVSDEYRSRVTELAAEWEDTVSAAYAVDDAAPLNQNQVIGLVNTLSDPRDVVVCAAGSMPGDLHKMWRTRDRKGYHVEYGYSCMGYEIAGGIGVRMAAPDRDVFVMIGDGSYLMMATEIVTAVQEGVKIIPVIVQNHGFASIGGLSESVGSQRFGTAYRYRSDDGRLDGDTLPVDLAANAASLGAEVIRVTTAAEFTDAVKVAKAAERITVIHVETDPLVYAPDSHSWWDVPVSQVSALESTRTAYERYAGWKKVQRPLVNPSDR</sequence>
<dbReference type="InterPro" id="IPR030817">
    <property type="entry name" value="Myo_inos_IolD"/>
</dbReference>
<dbReference type="Pfam" id="PF02776">
    <property type="entry name" value="TPP_enzyme_N"/>
    <property type="match status" value="1"/>
</dbReference>
<comment type="pathway">
    <text evidence="2">Amino-acid biosynthesis; L-valine biosynthesis; L-valine from pyruvate: step 1/4.</text>
</comment>
<dbReference type="UniPathway" id="UPA00047">
    <property type="reaction ID" value="UER00055"/>
</dbReference>
<dbReference type="GO" id="GO:0005948">
    <property type="term" value="C:acetolactate synthase complex"/>
    <property type="evidence" value="ECO:0007669"/>
    <property type="project" value="TreeGrafter"/>
</dbReference>
<evidence type="ECO:0000256" key="6">
    <source>
        <dbReference type="ARBA" id="ARBA00022827"/>
    </source>
</evidence>
<dbReference type="PANTHER" id="PTHR18968:SF9">
    <property type="entry name" value="3D-(3,5_4)-TRIHYDROXYCYCLOHEXANE-1,2-DIONE HYDROLASE"/>
    <property type="match status" value="1"/>
</dbReference>
<evidence type="ECO:0000256" key="1">
    <source>
        <dbReference type="ARBA" id="ARBA00004974"/>
    </source>
</evidence>
<dbReference type="Proteomes" id="UP000062255">
    <property type="component" value="Chromosome"/>
</dbReference>
<keyword evidence="14" id="KW-0378">Hydrolase</keyword>
<dbReference type="InterPro" id="IPR029061">
    <property type="entry name" value="THDP-binding"/>
</dbReference>
<dbReference type="OrthoDB" id="3194735at2"/>
<protein>
    <recommendedName>
        <fullName evidence="4">acetolactate synthase</fullName>
        <ecNumber evidence="4">2.2.1.6</ecNumber>
    </recommendedName>
</protein>
<dbReference type="InterPro" id="IPR011766">
    <property type="entry name" value="TPP_enzyme_TPP-bd"/>
</dbReference>
<dbReference type="KEGG" id="mgo:AFA91_17240"/>
<keyword evidence="8" id="KW-0100">Branched-chain amino acid biosynthesis</keyword>
<dbReference type="InterPro" id="IPR029035">
    <property type="entry name" value="DHS-like_NAD/FAD-binding_dom"/>
</dbReference>
<keyword evidence="7 10" id="KW-0786">Thiamine pyrophosphate</keyword>
<dbReference type="GO" id="GO:0050660">
    <property type="term" value="F:flavin adenine dinucleotide binding"/>
    <property type="evidence" value="ECO:0007669"/>
    <property type="project" value="TreeGrafter"/>
</dbReference>
<evidence type="ECO:0000256" key="5">
    <source>
        <dbReference type="ARBA" id="ARBA00022630"/>
    </source>
</evidence>
<dbReference type="InterPro" id="IPR045229">
    <property type="entry name" value="TPP_enz"/>
</dbReference>
<evidence type="ECO:0000256" key="2">
    <source>
        <dbReference type="ARBA" id="ARBA00005025"/>
    </source>
</evidence>
<comment type="similarity">
    <text evidence="3 10">Belongs to the TPP enzyme family.</text>
</comment>
<evidence type="ECO:0000256" key="10">
    <source>
        <dbReference type="RuleBase" id="RU362132"/>
    </source>
</evidence>
<keyword evidence="6" id="KW-0274">FAD</keyword>
<dbReference type="Pfam" id="PF00205">
    <property type="entry name" value="TPP_enzyme_M"/>
    <property type="match status" value="1"/>
</dbReference>
<dbReference type="Gene3D" id="3.40.50.1220">
    <property type="entry name" value="TPP-binding domain"/>
    <property type="match status" value="1"/>
</dbReference>
<dbReference type="EC" id="2.2.1.6" evidence="4"/>
<dbReference type="RefSeq" id="WP_049745777.1">
    <property type="nucleotide sequence ID" value="NZ_CP012150.1"/>
</dbReference>
<reference evidence="14 15" key="1">
    <citation type="submission" date="2015-07" db="EMBL/GenBank/DDBJ databases">
        <title>Complete genome sequence of Mycobacterium goodii X7B, a facultative thermophilic biodesulfurizing bacterium.</title>
        <authorList>
            <person name="Yu B."/>
            <person name="Li F."/>
            <person name="Xu P."/>
        </authorList>
    </citation>
    <scope>NUCLEOTIDE SEQUENCE [LARGE SCALE GENOMIC DNA]</scope>
    <source>
        <strain evidence="14 15">X7B</strain>
    </source>
</reference>
<dbReference type="STRING" id="134601.AFA91_17240"/>
<organism evidence="14 15">
    <name type="scientific">Mycolicibacterium goodii</name>
    <name type="common">Mycobacterium goodii</name>
    <dbReference type="NCBI Taxonomy" id="134601"/>
    <lineage>
        <taxon>Bacteria</taxon>
        <taxon>Bacillati</taxon>
        <taxon>Actinomycetota</taxon>
        <taxon>Actinomycetes</taxon>
        <taxon>Mycobacteriales</taxon>
        <taxon>Mycobacteriaceae</taxon>
        <taxon>Mycolicibacterium</taxon>
    </lineage>
</organism>
<dbReference type="Gene3D" id="3.40.50.970">
    <property type="match status" value="2"/>
</dbReference>
<dbReference type="GO" id="GO:0003984">
    <property type="term" value="F:acetolactate synthase activity"/>
    <property type="evidence" value="ECO:0007669"/>
    <property type="project" value="UniProtKB-EC"/>
</dbReference>
<evidence type="ECO:0000256" key="8">
    <source>
        <dbReference type="ARBA" id="ARBA00023304"/>
    </source>
</evidence>
<dbReference type="InterPro" id="IPR012000">
    <property type="entry name" value="Thiamin_PyroP_enz_cen_dom"/>
</dbReference>
<dbReference type="PANTHER" id="PTHR18968">
    <property type="entry name" value="THIAMINE PYROPHOSPHATE ENZYMES"/>
    <property type="match status" value="1"/>
</dbReference>
<comment type="catalytic activity">
    <reaction evidence="9">
        <text>2 pyruvate + H(+) = (2S)-2-acetolactate + CO2</text>
        <dbReference type="Rhea" id="RHEA:25249"/>
        <dbReference type="ChEBI" id="CHEBI:15361"/>
        <dbReference type="ChEBI" id="CHEBI:15378"/>
        <dbReference type="ChEBI" id="CHEBI:16526"/>
        <dbReference type="ChEBI" id="CHEBI:58476"/>
        <dbReference type="EC" id="2.2.1.6"/>
    </reaction>
</comment>
<feature type="domain" description="Thiamine pyrophosphate enzyme TPP-binding" evidence="12">
    <location>
        <begin position="440"/>
        <end position="598"/>
    </location>
</feature>
<dbReference type="SUPFAM" id="SSF52518">
    <property type="entry name" value="Thiamin diphosphate-binding fold (THDP-binding)"/>
    <property type="match status" value="2"/>
</dbReference>
<dbReference type="InterPro" id="IPR000399">
    <property type="entry name" value="TPP-bd_CS"/>
</dbReference>
<accession>A0A0K0X7M3</accession>
<proteinExistence type="inferred from homology"/>
<evidence type="ECO:0000259" key="12">
    <source>
        <dbReference type="Pfam" id="PF02775"/>
    </source>
</evidence>
<comment type="pathway">
    <text evidence="1">Amino-acid biosynthesis; L-isoleucine biosynthesis; L-isoleucine from 2-oxobutanoate: step 1/4.</text>
</comment>
<dbReference type="GO" id="GO:0030976">
    <property type="term" value="F:thiamine pyrophosphate binding"/>
    <property type="evidence" value="ECO:0007669"/>
    <property type="project" value="InterPro"/>
</dbReference>